<name>A0A8H4U7L3_9HYPO</name>
<dbReference type="InterPro" id="IPR024083">
    <property type="entry name" value="Fumarase/histidase_N"/>
</dbReference>
<dbReference type="AlphaFoldDB" id="A0A8H4U7L3"/>
<dbReference type="EMBL" id="JABEYC010000978">
    <property type="protein sequence ID" value="KAF4971263.1"/>
    <property type="molecule type" value="Genomic_DNA"/>
</dbReference>
<accession>A0A8H4U7L3</accession>
<feature type="non-terminal residue" evidence="2">
    <location>
        <position position="1"/>
    </location>
</feature>
<dbReference type="PANTHER" id="PTHR11444">
    <property type="entry name" value="ASPARTATEAMMONIA/ARGININOSUCCINATE/ADENYLOSUCCINATE LYASE"/>
    <property type="match status" value="1"/>
</dbReference>
<evidence type="ECO:0000259" key="1">
    <source>
        <dbReference type="Pfam" id="PF00206"/>
    </source>
</evidence>
<gene>
    <name evidence="2" type="ORF">FZEAL_9890</name>
</gene>
<keyword evidence="3" id="KW-1185">Reference proteome</keyword>
<dbReference type="SUPFAM" id="SSF48557">
    <property type="entry name" value="L-aspartase-like"/>
    <property type="match status" value="1"/>
</dbReference>
<dbReference type="Pfam" id="PF00206">
    <property type="entry name" value="Lyase_1"/>
    <property type="match status" value="1"/>
</dbReference>
<evidence type="ECO:0000313" key="2">
    <source>
        <dbReference type="EMBL" id="KAF4971263.1"/>
    </source>
</evidence>
<dbReference type="FunFam" id="1.10.275.10:FF:000001">
    <property type="entry name" value="Fumarate hydratase, mitochondrial"/>
    <property type="match status" value="1"/>
</dbReference>
<protein>
    <recommendedName>
        <fullName evidence="1">Fumarate lyase N-terminal domain-containing protein</fullName>
    </recommendedName>
</protein>
<dbReference type="Gene3D" id="1.10.275.10">
    <property type="entry name" value="Fumarase/aspartase (N-terminal domain)"/>
    <property type="match status" value="1"/>
</dbReference>
<organism evidence="2 3">
    <name type="scientific">Fusarium zealandicum</name>
    <dbReference type="NCBI Taxonomy" id="1053134"/>
    <lineage>
        <taxon>Eukaryota</taxon>
        <taxon>Fungi</taxon>
        <taxon>Dikarya</taxon>
        <taxon>Ascomycota</taxon>
        <taxon>Pezizomycotina</taxon>
        <taxon>Sordariomycetes</taxon>
        <taxon>Hypocreomycetidae</taxon>
        <taxon>Hypocreales</taxon>
        <taxon>Nectriaceae</taxon>
        <taxon>Fusarium</taxon>
        <taxon>Fusarium staphyleae species complex</taxon>
    </lineage>
</organism>
<dbReference type="Proteomes" id="UP000635477">
    <property type="component" value="Unassembled WGS sequence"/>
</dbReference>
<dbReference type="InterPro" id="IPR022761">
    <property type="entry name" value="Fumarate_lyase_N"/>
</dbReference>
<feature type="domain" description="Fumarate lyase N-terminal" evidence="1">
    <location>
        <begin position="71"/>
        <end position="203"/>
    </location>
</feature>
<reference evidence="2" key="1">
    <citation type="journal article" date="2020" name="BMC Genomics">
        <title>Correction to: Identification and distribution of gene clusters required for synthesis of sphingolipid metabolism inhibitors in diverse species of the filamentous fungus Fusarium.</title>
        <authorList>
            <person name="Kim H.S."/>
            <person name="Lohmar J.M."/>
            <person name="Busman M."/>
            <person name="Brown D.W."/>
            <person name="Naumann T.A."/>
            <person name="Divon H.H."/>
            <person name="Lysoe E."/>
            <person name="Uhlig S."/>
            <person name="Proctor R.H."/>
        </authorList>
    </citation>
    <scope>NUCLEOTIDE SEQUENCE</scope>
    <source>
        <strain evidence="2">NRRL 22465</strain>
    </source>
</reference>
<proteinExistence type="predicted"/>
<dbReference type="PANTHER" id="PTHR11444:SF1">
    <property type="entry name" value="FUMARATE HYDRATASE, MITOCHONDRIAL"/>
    <property type="match status" value="1"/>
</dbReference>
<dbReference type="GO" id="GO:0006099">
    <property type="term" value="P:tricarboxylic acid cycle"/>
    <property type="evidence" value="ECO:0007669"/>
    <property type="project" value="TreeGrafter"/>
</dbReference>
<evidence type="ECO:0000313" key="3">
    <source>
        <dbReference type="Proteomes" id="UP000635477"/>
    </source>
</evidence>
<dbReference type="GO" id="GO:0006106">
    <property type="term" value="P:fumarate metabolic process"/>
    <property type="evidence" value="ECO:0007669"/>
    <property type="project" value="InterPro"/>
</dbReference>
<dbReference type="InterPro" id="IPR005677">
    <property type="entry name" value="Fum_hydII"/>
</dbReference>
<dbReference type="InterPro" id="IPR008948">
    <property type="entry name" value="L-Aspartase-like"/>
</dbReference>
<dbReference type="GO" id="GO:0006108">
    <property type="term" value="P:malate metabolic process"/>
    <property type="evidence" value="ECO:0007669"/>
    <property type="project" value="TreeGrafter"/>
</dbReference>
<reference evidence="2" key="2">
    <citation type="submission" date="2020-05" db="EMBL/GenBank/DDBJ databases">
        <authorList>
            <person name="Kim H.-S."/>
            <person name="Proctor R.H."/>
            <person name="Brown D.W."/>
        </authorList>
    </citation>
    <scope>NUCLEOTIDE SEQUENCE</scope>
    <source>
        <strain evidence="2">NRRL 22465</strain>
    </source>
</reference>
<dbReference type="GO" id="GO:0005739">
    <property type="term" value="C:mitochondrion"/>
    <property type="evidence" value="ECO:0007669"/>
    <property type="project" value="TreeGrafter"/>
</dbReference>
<sequence>MLRTVTGRAAASGLVKSALPRISRPAGHTCSIAPQLRLQSQTPAAGLGFSRALHNTSVRMSQTRTESDAFGEVQVPGDRYWGAQTERSLENFRINQPQDRMPPPIVKAFGILKGAAATVNMRFGLVPKSLTGAFTDPKIGEAIQQAAKEVADGKLLDHFPLVVWQTGSGTQSNMNANEVISNRAIEILGGTMCSKRPVHPSDH</sequence>
<dbReference type="OrthoDB" id="1738025at2759"/>
<dbReference type="GO" id="GO:0004333">
    <property type="term" value="F:fumarate hydratase activity"/>
    <property type="evidence" value="ECO:0007669"/>
    <property type="project" value="InterPro"/>
</dbReference>
<comment type="caution">
    <text evidence="2">The sequence shown here is derived from an EMBL/GenBank/DDBJ whole genome shotgun (WGS) entry which is preliminary data.</text>
</comment>